<feature type="transmembrane region" description="Helical" evidence="2">
    <location>
        <begin position="246"/>
        <end position="265"/>
    </location>
</feature>
<feature type="transmembrane region" description="Helical" evidence="2">
    <location>
        <begin position="678"/>
        <end position="695"/>
    </location>
</feature>
<evidence type="ECO:0008006" key="5">
    <source>
        <dbReference type="Google" id="ProtNLM"/>
    </source>
</evidence>
<evidence type="ECO:0000256" key="2">
    <source>
        <dbReference type="SAM" id="Phobius"/>
    </source>
</evidence>
<sequence length="816" mass="78280">MIDASAIEALTDPGRCPDCAAGLPSGPSRCPRCGLPLQGDAAVQVWELSLRAAAALTARRDALAVLRRAVPAPVAPSAPAPAAPSAPAPAAGAERSGRGVQRLLVGLGALLLAVAAVIFAVVSWDLVGVGGRGLILAGATAAVVAVTELARARRLPVTAEALSAVAVVLAVLDGWAAYRVGLAGVDAVGGARYALTVSVLLAVLSLSWARLRPAVVPEAAAVLLGAAAVVSAAVDLQPSAGGTGSALALAAGGTALLAPALRGALRSGAARVAALGAGSLLWGQGVLMVTVGGFVDGTAGPVAVLAVAAVLAAGLAALAPRGGLASTVAAGSSTGAVLLAAAVAAFALGGFDLLVPATIAACALVAVVAWLVPAPLRRAPLAVAAAATGLAALPSCYALLAALTATADATAWSATPGQGYADVIAPTLDAGLPWSRPLEALLAGAVLALLARTARLPLAGLPLPLGAAVAAVLGLAAWNLPLAAAPVLTAAAAAALVAALVARPRSATAYAAGAALVATGPAAALTPGTTVAALAVVLAAALVAARVVAATLRPHALAVATAAAGALALTTPPAAGTTAAVAGLGALLVATLAAVAARALAAQPERLAVEAAAAAVALAGLAAAGTQAAYLSPALALAAAGLGAVAVRADRRNLAWPALGAALLAVESRLAYAGVQAVEPYTLPVAAALLAAGVLARHRAPQTVGSWLAYGPGLLLGFVPSLALVGGSGAARPVVLALAAFATLVVGLQRKLQAPLLVGAGVLAVDAVAQLAPYAPAVPRWAVLGLLGVALLLLGATYERRVAQLRTAARALATFG</sequence>
<accession>A0ABX0GYJ7</accession>
<feature type="transmembrane region" description="Helical" evidence="2">
    <location>
        <begin position="755"/>
        <end position="775"/>
    </location>
</feature>
<feature type="transmembrane region" description="Helical" evidence="2">
    <location>
        <begin position="130"/>
        <end position="150"/>
    </location>
</feature>
<feature type="transmembrane region" description="Helical" evidence="2">
    <location>
        <begin position="157"/>
        <end position="178"/>
    </location>
</feature>
<feature type="transmembrane region" description="Helical" evidence="2">
    <location>
        <begin position="215"/>
        <end position="234"/>
    </location>
</feature>
<gene>
    <name evidence="3" type="ORF">G9H71_12850</name>
</gene>
<protein>
    <recommendedName>
        <fullName evidence="5">Membrane protein DUF2157</fullName>
    </recommendedName>
</protein>
<feature type="transmembrane region" description="Helical" evidence="2">
    <location>
        <begin position="531"/>
        <end position="549"/>
    </location>
</feature>
<dbReference type="InterPro" id="IPR058062">
    <property type="entry name" value="SCO7613_C"/>
</dbReference>
<evidence type="ECO:0000313" key="4">
    <source>
        <dbReference type="Proteomes" id="UP000800981"/>
    </source>
</evidence>
<feature type="transmembrane region" description="Helical" evidence="2">
    <location>
        <begin position="607"/>
        <end position="624"/>
    </location>
</feature>
<dbReference type="NCBIfam" id="NF047321">
    <property type="entry name" value="SCO7613_CTERM"/>
    <property type="match status" value="1"/>
</dbReference>
<proteinExistence type="predicted"/>
<feature type="transmembrane region" description="Helical" evidence="2">
    <location>
        <begin position="556"/>
        <end position="575"/>
    </location>
</feature>
<feature type="transmembrane region" description="Helical" evidence="2">
    <location>
        <begin position="484"/>
        <end position="502"/>
    </location>
</feature>
<keyword evidence="4" id="KW-1185">Reference proteome</keyword>
<evidence type="ECO:0000256" key="1">
    <source>
        <dbReference type="SAM" id="MobiDB-lite"/>
    </source>
</evidence>
<feature type="transmembrane region" description="Helical" evidence="2">
    <location>
        <begin position="707"/>
        <end position="724"/>
    </location>
</feature>
<feature type="compositionally biased region" description="Pro residues" evidence="1">
    <location>
        <begin position="74"/>
        <end position="87"/>
    </location>
</feature>
<reference evidence="3 4" key="1">
    <citation type="submission" date="2020-03" db="EMBL/GenBank/DDBJ databases">
        <title>Two novel Motilibacter sp.</title>
        <authorList>
            <person name="Liu S."/>
        </authorList>
    </citation>
    <scope>NUCLEOTIDE SEQUENCE [LARGE SCALE GENOMIC DNA]</scope>
    <source>
        <strain evidence="3 4">E257</strain>
    </source>
</reference>
<dbReference type="Proteomes" id="UP000800981">
    <property type="component" value="Unassembled WGS sequence"/>
</dbReference>
<evidence type="ECO:0000313" key="3">
    <source>
        <dbReference type="EMBL" id="NHC14669.1"/>
    </source>
</evidence>
<dbReference type="EMBL" id="JAANNP010000009">
    <property type="protein sequence ID" value="NHC14669.1"/>
    <property type="molecule type" value="Genomic_DNA"/>
</dbReference>
<feature type="transmembrane region" description="Helical" evidence="2">
    <location>
        <begin position="353"/>
        <end position="372"/>
    </location>
</feature>
<name>A0ABX0GYJ7_9ACTN</name>
<feature type="transmembrane region" description="Helical" evidence="2">
    <location>
        <begin position="301"/>
        <end position="320"/>
    </location>
</feature>
<feature type="transmembrane region" description="Helical" evidence="2">
    <location>
        <begin position="190"/>
        <end position="208"/>
    </location>
</feature>
<organism evidence="3 4">
    <name type="scientific">Motilibacter deserti</name>
    <dbReference type="NCBI Taxonomy" id="2714956"/>
    <lineage>
        <taxon>Bacteria</taxon>
        <taxon>Bacillati</taxon>
        <taxon>Actinomycetota</taxon>
        <taxon>Actinomycetes</taxon>
        <taxon>Motilibacterales</taxon>
        <taxon>Motilibacteraceae</taxon>
        <taxon>Motilibacter</taxon>
    </lineage>
</organism>
<feature type="transmembrane region" description="Helical" evidence="2">
    <location>
        <begin position="458"/>
        <end position="478"/>
    </location>
</feature>
<comment type="caution">
    <text evidence="3">The sequence shown here is derived from an EMBL/GenBank/DDBJ whole genome shotgun (WGS) entry which is preliminary data.</text>
</comment>
<feature type="region of interest" description="Disordered" evidence="1">
    <location>
        <begin position="74"/>
        <end position="93"/>
    </location>
</feature>
<keyword evidence="2" id="KW-0472">Membrane</keyword>
<dbReference type="RefSeq" id="WP_166282426.1">
    <property type="nucleotide sequence ID" value="NZ_JAANNP010000009.1"/>
</dbReference>
<feature type="transmembrane region" description="Helical" evidence="2">
    <location>
        <begin position="730"/>
        <end position="748"/>
    </location>
</feature>
<feature type="transmembrane region" description="Helical" evidence="2">
    <location>
        <begin position="379"/>
        <end position="403"/>
    </location>
</feature>
<feature type="transmembrane region" description="Helical" evidence="2">
    <location>
        <begin position="581"/>
        <end position="600"/>
    </location>
</feature>
<feature type="transmembrane region" description="Helical" evidence="2">
    <location>
        <begin position="103"/>
        <end position="124"/>
    </location>
</feature>
<feature type="transmembrane region" description="Helical" evidence="2">
    <location>
        <begin position="630"/>
        <end position="647"/>
    </location>
</feature>
<keyword evidence="2" id="KW-0812">Transmembrane</keyword>
<feature type="transmembrane region" description="Helical" evidence="2">
    <location>
        <begin position="327"/>
        <end position="347"/>
    </location>
</feature>
<feature type="transmembrane region" description="Helical" evidence="2">
    <location>
        <begin position="654"/>
        <end position="672"/>
    </location>
</feature>
<keyword evidence="2" id="KW-1133">Transmembrane helix</keyword>
<feature type="transmembrane region" description="Helical" evidence="2">
    <location>
        <begin position="781"/>
        <end position="798"/>
    </location>
</feature>
<feature type="transmembrane region" description="Helical" evidence="2">
    <location>
        <begin position="272"/>
        <end position="295"/>
    </location>
</feature>